<evidence type="ECO:0000313" key="3">
    <source>
        <dbReference type="Proteomes" id="UP001165060"/>
    </source>
</evidence>
<dbReference type="InterPro" id="IPR012340">
    <property type="entry name" value="NA-bd_OB-fold"/>
</dbReference>
<keyword evidence="3" id="KW-1185">Reference proteome</keyword>
<evidence type="ECO:0000313" key="2">
    <source>
        <dbReference type="EMBL" id="GMI38786.1"/>
    </source>
</evidence>
<feature type="domain" description="S1 motif" evidence="1">
    <location>
        <begin position="92"/>
        <end position="168"/>
    </location>
</feature>
<accession>A0ABQ6N292</accession>
<reference evidence="2 3" key="1">
    <citation type="journal article" date="2023" name="Commun. Biol.">
        <title>Genome analysis of Parmales, the sister group of diatoms, reveals the evolutionary specialization of diatoms from phago-mixotrophs to photoautotrophs.</title>
        <authorList>
            <person name="Ban H."/>
            <person name="Sato S."/>
            <person name="Yoshikawa S."/>
            <person name="Yamada K."/>
            <person name="Nakamura Y."/>
            <person name="Ichinomiya M."/>
            <person name="Sato N."/>
            <person name="Blanc-Mathieu R."/>
            <person name="Endo H."/>
            <person name="Kuwata A."/>
            <person name="Ogata H."/>
        </authorList>
    </citation>
    <scope>NUCLEOTIDE SEQUENCE [LARGE SCALE GENOMIC DNA]</scope>
</reference>
<evidence type="ECO:0000259" key="1">
    <source>
        <dbReference type="PROSITE" id="PS50126"/>
    </source>
</evidence>
<dbReference type="CDD" id="cd00164">
    <property type="entry name" value="S1_like"/>
    <property type="match status" value="2"/>
</dbReference>
<organism evidence="2 3">
    <name type="scientific">Tetraparma gracilis</name>
    <dbReference type="NCBI Taxonomy" id="2962635"/>
    <lineage>
        <taxon>Eukaryota</taxon>
        <taxon>Sar</taxon>
        <taxon>Stramenopiles</taxon>
        <taxon>Ochrophyta</taxon>
        <taxon>Bolidophyceae</taxon>
        <taxon>Parmales</taxon>
        <taxon>Triparmaceae</taxon>
        <taxon>Tetraparma</taxon>
    </lineage>
</organism>
<gene>
    <name evidence="2" type="ORF">TeGR_g8839</name>
</gene>
<dbReference type="PANTHER" id="PTHR10724:SF10">
    <property type="entry name" value="S1 RNA-BINDING DOMAIN-CONTAINING PROTEIN 1"/>
    <property type="match status" value="1"/>
</dbReference>
<dbReference type="SMART" id="SM00316">
    <property type="entry name" value="S1"/>
    <property type="match status" value="2"/>
</dbReference>
<dbReference type="InterPro" id="IPR003029">
    <property type="entry name" value="S1_domain"/>
</dbReference>
<dbReference type="Proteomes" id="UP001165060">
    <property type="component" value="Unassembled WGS sequence"/>
</dbReference>
<dbReference type="PROSITE" id="PS50126">
    <property type="entry name" value="S1"/>
    <property type="match status" value="2"/>
</dbReference>
<protein>
    <recommendedName>
        <fullName evidence="1">S1 motif domain-containing protein</fullName>
    </recommendedName>
</protein>
<sequence>MDPPPSTPPPRPLRPVRPAISPALRRAILRNRANRSAAAANKERRLPKQVKKRRLLVRYKDAQRASKRELRVNRAVDVKSPDRRPLEDLRPDEVITGQCISITAFGAYLDVNTSLDGLLHLRDMSADTFVTSADAFVRPGDFLDVYVKYAVPPGGAGGDRGKLALSLVPPEERWSERPSDDPTLLPLDAFDLSDEVWGTVCMVNVYGAFVDIGARVPAFLHFMDHPDFPLHNGEKVQEWIEKGQRVRVWVKDVDEDLQRLKVTGVRPTDLPVLGWD</sequence>
<dbReference type="PANTHER" id="PTHR10724">
    <property type="entry name" value="30S RIBOSOMAL PROTEIN S1"/>
    <property type="match status" value="1"/>
</dbReference>
<dbReference type="EMBL" id="BRYB01003562">
    <property type="protein sequence ID" value="GMI38786.1"/>
    <property type="molecule type" value="Genomic_DNA"/>
</dbReference>
<comment type="caution">
    <text evidence="2">The sequence shown here is derived from an EMBL/GenBank/DDBJ whole genome shotgun (WGS) entry which is preliminary data.</text>
</comment>
<feature type="domain" description="S1 motif" evidence="1">
    <location>
        <begin position="193"/>
        <end position="265"/>
    </location>
</feature>
<dbReference type="InterPro" id="IPR050437">
    <property type="entry name" value="Ribos_protein_bS1-like"/>
</dbReference>
<name>A0ABQ6N292_9STRA</name>
<dbReference type="Gene3D" id="2.40.50.140">
    <property type="entry name" value="Nucleic acid-binding proteins"/>
    <property type="match status" value="2"/>
</dbReference>
<dbReference type="SUPFAM" id="SSF50249">
    <property type="entry name" value="Nucleic acid-binding proteins"/>
    <property type="match status" value="2"/>
</dbReference>
<proteinExistence type="predicted"/>
<dbReference type="Pfam" id="PF00575">
    <property type="entry name" value="S1"/>
    <property type="match status" value="1"/>
</dbReference>